<dbReference type="EMBL" id="PETS01000133">
    <property type="protein sequence ID" value="PIV50432.1"/>
    <property type="molecule type" value="Genomic_DNA"/>
</dbReference>
<accession>A0A2M7DL20</accession>
<protein>
    <submittedName>
        <fullName evidence="1">Uncharacterized protein</fullName>
    </submittedName>
</protein>
<dbReference type="AlphaFoldDB" id="A0A2M7DL20"/>
<proteinExistence type="predicted"/>
<evidence type="ECO:0000313" key="2">
    <source>
        <dbReference type="Proteomes" id="UP000228896"/>
    </source>
</evidence>
<comment type="caution">
    <text evidence="1">The sequence shown here is derived from an EMBL/GenBank/DDBJ whole genome shotgun (WGS) entry which is preliminary data.</text>
</comment>
<evidence type="ECO:0000313" key="1">
    <source>
        <dbReference type="EMBL" id="PIV50432.1"/>
    </source>
</evidence>
<name>A0A2M7DL20_9BACT</name>
<organism evidence="1 2">
    <name type="scientific">Candidatus Falkowbacteria bacterium CG02_land_8_20_14_3_00_36_14</name>
    <dbReference type="NCBI Taxonomy" id="1974560"/>
    <lineage>
        <taxon>Bacteria</taxon>
        <taxon>Candidatus Falkowiibacteriota</taxon>
    </lineage>
</organism>
<gene>
    <name evidence="1" type="ORF">COS18_05215</name>
</gene>
<sequence>MYGYWELKSKRAVDQGLNNNNVYCGLNGGPVNNFNGVGNGNPCPVGQDCCLVQPKINIKDNWDWCSGQIDSTGAMAQTPNGKNDCSIYQKFGDETAVANDGWIVVTF</sequence>
<dbReference type="Proteomes" id="UP000228896">
    <property type="component" value="Unassembled WGS sequence"/>
</dbReference>
<reference evidence="2" key="1">
    <citation type="submission" date="2017-09" db="EMBL/GenBank/DDBJ databases">
        <title>Depth-based differentiation of microbial function through sediment-hosted aquifers and enrichment of novel symbionts in the deep terrestrial subsurface.</title>
        <authorList>
            <person name="Probst A.J."/>
            <person name="Ladd B."/>
            <person name="Jarett J.K."/>
            <person name="Geller-Mcgrath D.E."/>
            <person name="Sieber C.M.K."/>
            <person name="Emerson J.B."/>
            <person name="Anantharaman K."/>
            <person name="Thomas B.C."/>
            <person name="Malmstrom R."/>
            <person name="Stieglmeier M."/>
            <person name="Klingl A."/>
            <person name="Woyke T."/>
            <person name="Ryan C.M."/>
            <person name="Banfield J.F."/>
        </authorList>
    </citation>
    <scope>NUCLEOTIDE SEQUENCE [LARGE SCALE GENOMIC DNA]</scope>
</reference>